<gene>
    <name evidence="1" type="ORF">METZ01_LOCUS422612</name>
</gene>
<reference evidence="1" key="1">
    <citation type="submission" date="2018-05" db="EMBL/GenBank/DDBJ databases">
        <authorList>
            <person name="Lanie J.A."/>
            <person name="Ng W.-L."/>
            <person name="Kazmierczak K.M."/>
            <person name="Andrzejewski T.M."/>
            <person name="Davidsen T.M."/>
            <person name="Wayne K.J."/>
            <person name="Tettelin H."/>
            <person name="Glass J.I."/>
            <person name="Rusch D."/>
            <person name="Podicherti R."/>
            <person name="Tsui H.-C.T."/>
            <person name="Winkler M.E."/>
        </authorList>
    </citation>
    <scope>NUCLEOTIDE SEQUENCE</scope>
</reference>
<evidence type="ECO:0000313" key="1">
    <source>
        <dbReference type="EMBL" id="SVD69758.1"/>
    </source>
</evidence>
<organism evidence="1">
    <name type="scientific">marine metagenome</name>
    <dbReference type="NCBI Taxonomy" id="408172"/>
    <lineage>
        <taxon>unclassified sequences</taxon>
        <taxon>metagenomes</taxon>
        <taxon>ecological metagenomes</taxon>
    </lineage>
</organism>
<name>A0A382XHD5_9ZZZZ</name>
<proteinExistence type="predicted"/>
<feature type="non-terminal residue" evidence="1">
    <location>
        <position position="55"/>
    </location>
</feature>
<dbReference type="AlphaFoldDB" id="A0A382XHD5"/>
<sequence>MGLRSARLGVGNFARAAEAEDVYCGDLQDLLRSRGMSKVYCNKMRLGCDGLAAVA</sequence>
<protein>
    <submittedName>
        <fullName evidence="1">Uncharacterized protein</fullName>
    </submittedName>
</protein>
<accession>A0A382XHD5</accession>
<dbReference type="EMBL" id="UINC01167314">
    <property type="protein sequence ID" value="SVD69758.1"/>
    <property type="molecule type" value="Genomic_DNA"/>
</dbReference>